<gene>
    <name evidence="2" type="ORF">ACFPPA_19000</name>
</gene>
<evidence type="ECO:0000256" key="1">
    <source>
        <dbReference type="SAM" id="Phobius"/>
    </source>
</evidence>
<evidence type="ECO:0008006" key="4">
    <source>
        <dbReference type="Google" id="ProtNLM"/>
    </source>
</evidence>
<feature type="transmembrane region" description="Helical" evidence="1">
    <location>
        <begin position="40"/>
        <end position="66"/>
    </location>
</feature>
<comment type="caution">
    <text evidence="2">The sequence shown here is derived from an EMBL/GenBank/DDBJ whole genome shotgun (WGS) entry which is preliminary data.</text>
</comment>
<dbReference type="RefSeq" id="WP_377322828.1">
    <property type="nucleotide sequence ID" value="NZ_JBHSNF010000008.1"/>
</dbReference>
<keyword evidence="1" id="KW-1133">Transmembrane helix</keyword>
<reference evidence="3" key="1">
    <citation type="journal article" date="2019" name="Int. J. Syst. Evol. Microbiol.">
        <title>The Global Catalogue of Microorganisms (GCM) 10K type strain sequencing project: providing services to taxonomists for standard genome sequencing and annotation.</title>
        <authorList>
            <consortium name="The Broad Institute Genomics Platform"/>
            <consortium name="The Broad Institute Genome Sequencing Center for Infectious Disease"/>
            <person name="Wu L."/>
            <person name="Ma J."/>
        </authorList>
    </citation>
    <scope>NUCLEOTIDE SEQUENCE [LARGE SCALE GENOMIC DNA]</scope>
    <source>
        <strain evidence="3">CGMCC 1.16619</strain>
    </source>
</reference>
<organism evidence="2 3">
    <name type="scientific">Rhodanobacter ginsengisoli</name>
    <dbReference type="NCBI Taxonomy" id="418646"/>
    <lineage>
        <taxon>Bacteria</taxon>
        <taxon>Pseudomonadati</taxon>
        <taxon>Pseudomonadota</taxon>
        <taxon>Gammaproteobacteria</taxon>
        <taxon>Lysobacterales</taxon>
        <taxon>Rhodanobacteraceae</taxon>
        <taxon>Rhodanobacter</taxon>
    </lineage>
</organism>
<name>A0ABW0QSR0_9GAMM</name>
<accession>A0ABW0QSR0</accession>
<sequence>MAVAKESRSIALSLVAAGFGPAVGGTLFSALRGEFGDIPTGLMISLAVYPVAFIFACIFGLPLFFLARRFKLVQWWFATASGLLVGCAAQFFMLNGTHHLENLILYALEGISSALLFFTVWRWRAHA</sequence>
<proteinExistence type="predicted"/>
<evidence type="ECO:0000313" key="3">
    <source>
        <dbReference type="Proteomes" id="UP001596114"/>
    </source>
</evidence>
<dbReference type="Proteomes" id="UP001596114">
    <property type="component" value="Unassembled WGS sequence"/>
</dbReference>
<keyword evidence="1" id="KW-0472">Membrane</keyword>
<feature type="transmembrane region" description="Helical" evidence="1">
    <location>
        <begin position="73"/>
        <end position="92"/>
    </location>
</feature>
<evidence type="ECO:0000313" key="2">
    <source>
        <dbReference type="EMBL" id="MFC5527835.1"/>
    </source>
</evidence>
<keyword evidence="3" id="KW-1185">Reference proteome</keyword>
<feature type="transmembrane region" description="Helical" evidence="1">
    <location>
        <begin position="104"/>
        <end position="123"/>
    </location>
</feature>
<keyword evidence="1" id="KW-0812">Transmembrane</keyword>
<protein>
    <recommendedName>
        <fullName evidence="4">DUF4345 domain-containing protein</fullName>
    </recommendedName>
</protein>
<dbReference type="EMBL" id="JBHSNF010000008">
    <property type="protein sequence ID" value="MFC5527835.1"/>
    <property type="molecule type" value="Genomic_DNA"/>
</dbReference>